<feature type="compositionally biased region" description="Basic and acidic residues" evidence="4">
    <location>
        <begin position="410"/>
        <end position="419"/>
    </location>
</feature>
<evidence type="ECO:0000256" key="3">
    <source>
        <dbReference type="ARBA" id="ARBA00023242"/>
    </source>
</evidence>
<feature type="compositionally biased region" description="Polar residues" evidence="4">
    <location>
        <begin position="167"/>
        <end position="176"/>
    </location>
</feature>
<evidence type="ECO:0000256" key="2">
    <source>
        <dbReference type="ARBA" id="ARBA00022553"/>
    </source>
</evidence>
<feature type="region of interest" description="Disordered" evidence="4">
    <location>
        <begin position="350"/>
        <end position="523"/>
    </location>
</feature>
<feature type="region of interest" description="Disordered" evidence="4">
    <location>
        <begin position="1"/>
        <end position="28"/>
    </location>
</feature>
<dbReference type="Proteomes" id="UP001318040">
    <property type="component" value="Chromosome 12"/>
</dbReference>
<dbReference type="RefSeq" id="XP_032808489.1">
    <property type="nucleotide sequence ID" value="XM_032952598.1"/>
</dbReference>
<feature type="region of interest" description="Disordered" evidence="4">
    <location>
        <begin position="58"/>
        <end position="301"/>
    </location>
</feature>
<feature type="region of interest" description="Disordered" evidence="4">
    <location>
        <begin position="718"/>
        <end position="806"/>
    </location>
</feature>
<feature type="compositionally biased region" description="Basic and acidic residues" evidence="4">
    <location>
        <begin position="1"/>
        <end position="17"/>
    </location>
</feature>
<dbReference type="CTD" id="63967"/>
<dbReference type="PANTHER" id="PTHR14396:SF10">
    <property type="entry name" value="CLASPIN"/>
    <property type="match status" value="1"/>
</dbReference>
<feature type="compositionally biased region" description="Acidic residues" evidence="4">
    <location>
        <begin position="651"/>
        <end position="698"/>
    </location>
</feature>
<gene>
    <name evidence="6" type="primary">CLSPN</name>
</gene>
<evidence type="ECO:0000313" key="5">
    <source>
        <dbReference type="Proteomes" id="UP001318040"/>
    </source>
</evidence>
<dbReference type="PANTHER" id="PTHR14396">
    <property type="entry name" value="CLASPIN"/>
    <property type="match status" value="1"/>
</dbReference>
<dbReference type="InterPro" id="IPR024146">
    <property type="entry name" value="Claspin"/>
</dbReference>
<feature type="region of interest" description="Disordered" evidence="4">
    <location>
        <begin position="1084"/>
        <end position="1242"/>
    </location>
</feature>
<feature type="compositionally biased region" description="Basic and acidic residues" evidence="4">
    <location>
        <begin position="465"/>
        <end position="477"/>
    </location>
</feature>
<feature type="region of interest" description="Disordered" evidence="4">
    <location>
        <begin position="822"/>
        <end position="862"/>
    </location>
</feature>
<feature type="compositionally biased region" description="Acidic residues" evidence="4">
    <location>
        <begin position="133"/>
        <end position="143"/>
    </location>
</feature>
<feature type="compositionally biased region" description="Acidic residues" evidence="4">
    <location>
        <begin position="1136"/>
        <end position="1177"/>
    </location>
</feature>
<feature type="compositionally biased region" description="Basic and acidic residues" evidence="4">
    <location>
        <begin position="720"/>
        <end position="730"/>
    </location>
</feature>
<reference evidence="6" key="1">
    <citation type="submission" date="2025-08" db="UniProtKB">
        <authorList>
            <consortium name="RefSeq"/>
        </authorList>
    </citation>
    <scope>IDENTIFICATION</scope>
    <source>
        <tissue evidence="6">Sperm</tissue>
    </source>
</reference>
<organism evidence="5 6">
    <name type="scientific">Petromyzon marinus</name>
    <name type="common">Sea lamprey</name>
    <dbReference type="NCBI Taxonomy" id="7757"/>
    <lineage>
        <taxon>Eukaryota</taxon>
        <taxon>Metazoa</taxon>
        <taxon>Chordata</taxon>
        <taxon>Craniata</taxon>
        <taxon>Vertebrata</taxon>
        <taxon>Cyclostomata</taxon>
        <taxon>Hyperoartia</taxon>
        <taxon>Petromyzontiformes</taxon>
        <taxon>Petromyzontidae</taxon>
        <taxon>Petromyzon</taxon>
    </lineage>
</organism>
<evidence type="ECO:0000256" key="1">
    <source>
        <dbReference type="ARBA" id="ARBA00004123"/>
    </source>
</evidence>
<dbReference type="GO" id="GO:0005634">
    <property type="term" value="C:nucleus"/>
    <property type="evidence" value="ECO:0007669"/>
    <property type="project" value="UniProtKB-SubCell"/>
</dbReference>
<feature type="region of interest" description="Disordered" evidence="4">
    <location>
        <begin position="1367"/>
        <end position="1400"/>
    </location>
</feature>
<feature type="compositionally biased region" description="Basic and acidic residues" evidence="4">
    <location>
        <begin position="193"/>
        <end position="205"/>
    </location>
</feature>
<dbReference type="GO" id="GO:0010997">
    <property type="term" value="F:anaphase-promoting complex binding"/>
    <property type="evidence" value="ECO:0007669"/>
    <property type="project" value="TreeGrafter"/>
</dbReference>
<feature type="compositionally biased region" description="Basic and acidic residues" evidence="4">
    <location>
        <begin position="112"/>
        <end position="122"/>
    </location>
</feature>
<evidence type="ECO:0000256" key="4">
    <source>
        <dbReference type="SAM" id="MobiDB-lite"/>
    </source>
</evidence>
<feature type="compositionally biased region" description="Acidic residues" evidence="4">
    <location>
        <begin position="1213"/>
        <end position="1242"/>
    </location>
</feature>
<keyword evidence="2" id="KW-0597">Phosphoprotein</keyword>
<feature type="region of interest" description="Disordered" evidence="4">
    <location>
        <begin position="1294"/>
        <end position="1352"/>
    </location>
</feature>
<keyword evidence="3" id="KW-0539">Nucleus</keyword>
<accession>A0AAJ7WSF5</accession>
<feature type="compositionally biased region" description="Polar residues" evidence="4">
    <location>
        <begin position="354"/>
        <end position="365"/>
    </location>
</feature>
<feature type="compositionally biased region" description="Basic and acidic residues" evidence="4">
    <location>
        <begin position="1300"/>
        <end position="1315"/>
    </location>
</feature>
<feature type="region of interest" description="Disordered" evidence="4">
    <location>
        <begin position="1450"/>
        <end position="1508"/>
    </location>
</feature>
<feature type="compositionally biased region" description="Basic and acidic residues" evidence="4">
    <location>
        <begin position="1323"/>
        <end position="1344"/>
    </location>
</feature>
<name>A0AAJ7WSF5_PETMA</name>
<protein>
    <submittedName>
        <fullName evidence="6">Claspin isoform X1</fullName>
    </submittedName>
</protein>
<dbReference type="GO" id="GO:0007095">
    <property type="term" value="P:mitotic G2 DNA damage checkpoint signaling"/>
    <property type="evidence" value="ECO:0007669"/>
    <property type="project" value="TreeGrafter"/>
</dbReference>
<feature type="region of interest" description="Disordered" evidence="4">
    <location>
        <begin position="650"/>
        <end position="706"/>
    </location>
</feature>
<keyword evidence="5" id="KW-1185">Reference proteome</keyword>
<evidence type="ECO:0000313" key="6">
    <source>
        <dbReference type="RefSeq" id="XP_032808489.1"/>
    </source>
</evidence>
<feature type="compositionally biased region" description="Low complexity" evidence="4">
    <location>
        <begin position="375"/>
        <end position="396"/>
    </location>
</feature>
<comment type="subcellular location">
    <subcellularLocation>
        <location evidence="1">Nucleus</location>
    </subcellularLocation>
</comment>
<dbReference type="GO" id="GO:0033314">
    <property type="term" value="P:mitotic DNA replication checkpoint signaling"/>
    <property type="evidence" value="ECO:0007669"/>
    <property type="project" value="TreeGrafter"/>
</dbReference>
<dbReference type="KEGG" id="pmrn:116941486"/>
<proteinExistence type="predicted"/>
<sequence length="1508" mass="165401">MKLQSDLRDEPTDHETSVEMDSESGGVMLDAQCHEGSRVPLTASLVPSPGLTQRVHVLASAAGGDSGDEDEEGVRPRKPRGCRAILQESDSDGEEAPSADYPDADVASGSDEDTRGEESDRQRPRRIRVALDSADESSAEENGAEGGFALRSPGAPSGVGEEERQELSSPESLTNDGTREKPKGRKPSLDPAASDRGRERERRQLPSEGEDSDEDDLFTHKFGMGGDLGELGSDEEEESLEAIKSSMKKKAQKSRAVSGAHQDDDDEEEAFLKKSKQNKGRVERKAAKAGRAAIQQLHSESQRIIRESNMSLPYHLPEPRSVHDFFKRRPLPAGDAMSLLKSTKYQADMLSGQGVPQSSVTQQSALAPEDACDPQAGSSAAAQGGEVGEAGVADAAVTCRRLSSEGDGAEMTRESERTAGRSGDGDDDGRESTAPPAPGSEEHPDEEGGLLDGAEKASGTLGPEGRTEAPDGKDRPLPEPAQPCEDRETSILESSVFHEATAMDAPKVSAAPELANAPRSPQSRVRARLLRLQGLGVDLSVRPTLLRAAAGTFIDLEEPTPNQGLNDLKERFLKHATRKSPMRPRGPVEIRVTRKETGADGKQQLLQEVLTVTVGDALEKPGAKLLSLKAHLQEAMRLRRLEERQKRMEAYELDNEEGFQEEEEDGDEELTDEESDAESGGPDDEGPDEEDDDEEDETSLAKCKAAHLGVSEATMVLFDHSTDTRPERSVGRACTPVQLKHDSDVELCADEGSSSRPSLHKDESHNSSFELMASSIPPYQPPPRRSRTPSAPAQRTPSPFSPMSQFAPAHFSGYSALSTGKLSETSLRMEDSEDLYQPSPERPGSPTSLPTDSEFRFSLGDESQSQLLDADGYLNVGRNKAHKIVSSKRKLNLLSLEENAMHSDMDELVGMCSGKFELKNTTPRKRNSSEMDELVGLCSGKFESQDPRPRKNSDMDELVGLCSGKFESQDPKPRKNSDMDELVGLCSGKFESQDPRPRKNSDMDELVGLCSGKFESQDPRPRKNLDMDELVGLCSGKFESQDPRPRKNSDMDELVGLCSGKFESQVPTPKARINSDMGELLGLCSGNFESQDPIARAESQDRRGNRAMAQRMGDRSAQARPDHIGEDEDKGVFDVLTDDEALSEEENKDEQDSSDAGSDDEEEEEEVKEEGEDEGDDVTSVAAKYKDGHGPMRKRARSHFVEEEAELSGSEAGSDEDFSGNEEDNEYEEEDIQEELPSDDELQDQVKRLHMKALLDEDKRQLRLYQEVLLPDGDLHSDGPGRRRTFRWKNLDDSSQVDLFPRDEGDAEGGEHELEEHEGEDQEVQRRKERFEREKWIREKGRENADEDDVGEDSQFLKLAKKITAKSLQKRSGPLPLARTAEGSVAEKEMPLQSKPGRVPVRLGPHFGLAQVKSGSFLNKPRELLEKLASMSDPNPSAVRGASRNFVFHALSPGAGRGSAPKPQERKPQVRRSLMDPGSQPSPKRARTASKQPGPKQPPRSVFRYLND</sequence>